<dbReference type="SUPFAM" id="SSF50156">
    <property type="entry name" value="PDZ domain-like"/>
    <property type="match status" value="1"/>
</dbReference>
<accession>A0A9W9BB40</accession>
<gene>
    <name evidence="1" type="ORF">T069G_07982</name>
</gene>
<dbReference type="RefSeq" id="XP_056026141.1">
    <property type="nucleotide sequence ID" value="XM_056175192.1"/>
</dbReference>
<keyword evidence="2" id="KW-1185">Reference proteome</keyword>
<sequence>MSDRHILQLSMSLMPIYDSSRTKLFCIEVKLIIGGLNRGLQGGSPLDETHYFQRIVGDVENTFGNIEAYDDLGSLTISVEYELFENPFLAWRADRPIQGDLRIQYDAVPFLQDVVSSSLQAQIDARIENGFIGIASSFIPIPAVEGSAAVDVTIEWDLSSSPKEFRSLSSFGDGNIFQRATSLKEFSECVFMTGKVSGYLPTPALDGDGARGGLRGIHWIGTLPDNLEAMKEFTSNMVPHLCAFFKDESATRQIYMRKVPRGLRATQVTSEILIDYDDDTKDENDWDLVRLFNSSLIATWAHLDPEHDGTPNDWFTQGISHIYTIYLPFRFGQRPPDYFRATLNGYLSSYFTNPFVSYPMDKIPLDSWYGKAAIAMRSCIYMIRMDCFTRRASVARNAGVLRPIDEIVADISSRRRRGEKVQMKDWLKYLGDWIGEEAAEQHFHEMRSGKIMDLEDMKTAFDGIYPDEQRVLDMGFDQSSLADEIVSGVAEHSEAAKAGLMNGDEILWHSRAEYSGTHYEDKFRLVVDRQGKTINIEFWPRSNSVVKSWISKKKQT</sequence>
<protein>
    <submittedName>
        <fullName evidence="1">Uncharacterized protein</fullName>
    </submittedName>
</protein>
<name>A0A9W9BB40_9HYPO</name>
<dbReference type="AlphaFoldDB" id="A0A9W9BB40"/>
<organism evidence="1 2">
    <name type="scientific">Trichoderma breve</name>
    <dbReference type="NCBI Taxonomy" id="2034170"/>
    <lineage>
        <taxon>Eukaryota</taxon>
        <taxon>Fungi</taxon>
        <taxon>Dikarya</taxon>
        <taxon>Ascomycota</taxon>
        <taxon>Pezizomycotina</taxon>
        <taxon>Sordariomycetes</taxon>
        <taxon>Hypocreomycetidae</taxon>
        <taxon>Hypocreales</taxon>
        <taxon>Hypocreaceae</taxon>
        <taxon>Trichoderma</taxon>
    </lineage>
</organism>
<comment type="caution">
    <text evidence="1">The sequence shown here is derived from an EMBL/GenBank/DDBJ whole genome shotgun (WGS) entry which is preliminary data.</text>
</comment>
<dbReference type="InterPro" id="IPR036034">
    <property type="entry name" value="PDZ_sf"/>
</dbReference>
<dbReference type="EMBL" id="JAOPEN010000005">
    <property type="protein sequence ID" value="KAJ4857085.1"/>
    <property type="molecule type" value="Genomic_DNA"/>
</dbReference>
<proteinExistence type="predicted"/>
<dbReference type="Proteomes" id="UP001140511">
    <property type="component" value="Unassembled WGS sequence"/>
</dbReference>
<evidence type="ECO:0000313" key="1">
    <source>
        <dbReference type="EMBL" id="KAJ4857085.1"/>
    </source>
</evidence>
<evidence type="ECO:0000313" key="2">
    <source>
        <dbReference type="Proteomes" id="UP001140511"/>
    </source>
</evidence>
<reference evidence="1" key="1">
    <citation type="submission" date="2022-09" db="EMBL/GenBank/DDBJ databases">
        <title>Chromosome-level assembly of Trichoderma breve T069, a fungus used in development of biopesticide product.</title>
        <authorList>
            <person name="Lin R."/>
            <person name="Liu T."/>
        </authorList>
    </citation>
    <scope>NUCLEOTIDE SEQUENCE</scope>
    <source>
        <strain evidence="1">T069</strain>
    </source>
</reference>
<dbReference type="GeneID" id="80869880"/>